<feature type="domain" description="Nitroreductase" evidence="1">
    <location>
        <begin position="99"/>
        <end position="229"/>
    </location>
</feature>
<protein>
    <submittedName>
        <fullName evidence="2">Nitroreductase family protein</fullName>
    </submittedName>
    <submittedName>
        <fullName evidence="3">SagB-type dehydrogenase domain</fullName>
    </submittedName>
</protein>
<dbReference type="PANTHER" id="PTHR42741:SF3">
    <property type="entry name" value="NITROREDUCTASE FAMILY PROTEIN"/>
    <property type="match status" value="1"/>
</dbReference>
<organism evidence="3 4">
    <name type="scientific">Pseudomonas luteola</name>
    <dbReference type="NCBI Taxonomy" id="47886"/>
    <lineage>
        <taxon>Bacteria</taxon>
        <taxon>Pseudomonadati</taxon>
        <taxon>Pseudomonadota</taxon>
        <taxon>Gammaproteobacteria</taxon>
        <taxon>Pseudomonadales</taxon>
        <taxon>Pseudomonadaceae</taxon>
        <taxon>Pseudomonas</taxon>
    </lineage>
</organism>
<dbReference type="GO" id="GO:0016491">
    <property type="term" value="F:oxidoreductase activity"/>
    <property type="evidence" value="ECO:0007669"/>
    <property type="project" value="InterPro"/>
</dbReference>
<dbReference type="Gene3D" id="3.40.109.10">
    <property type="entry name" value="NADH Oxidase"/>
    <property type="match status" value="2"/>
</dbReference>
<dbReference type="PANTHER" id="PTHR42741">
    <property type="entry name" value="NITROREDUCTASE FAMILY PROTEIN"/>
    <property type="match status" value="1"/>
</dbReference>
<dbReference type="InterPro" id="IPR029479">
    <property type="entry name" value="Nitroreductase"/>
</dbReference>
<accession>A0A2X2ENJ4</accession>
<evidence type="ECO:0000259" key="1">
    <source>
        <dbReference type="Pfam" id="PF00881"/>
    </source>
</evidence>
<evidence type="ECO:0000313" key="4">
    <source>
        <dbReference type="Proteomes" id="UP000250443"/>
    </source>
</evidence>
<dbReference type="EMBL" id="JADMCD010000001">
    <property type="protein sequence ID" value="MBF8639223.1"/>
    <property type="molecule type" value="Genomic_DNA"/>
</dbReference>
<dbReference type="RefSeq" id="WP_010797480.1">
    <property type="nucleotide sequence ID" value="NZ_CP069262.1"/>
</dbReference>
<sequence>MTPEDIVRAYHSLSMHRREGYARGPDALDWANQPAPFRRYRGCEVIPLLRRMLEDSPLYDEVFAGPVGEPAPLDPANISRLFYDSLAISAWKESGSSRWALRVNPSSGNLHPTEAYALLPPGVLNDRALMTHYTADLHALEVRAELPEVLDEDIIGALPPGSFLVALSSIYWREAWKYGERAWRYCQHDIGHALAAIAIAAAAQGWETRLIHDVADETLDAAFGVDRDGFGEQEQMEALLWIGPPQSAEPSLPDSLFKLLSQLQLAGTPNRLSREYVEWPEVGRIAAACRAPKRLPYDMPISRGVVTQENDQLLLRPLLHQRRSAQSMDGRTGILSDLFFAWLRRILPEQAPVPFLTLGKPAQVDLLIFVNRVVGLEPGLYWLARSEGELNITARADLLWERVEEAEGLRLFRLLKGDASELAGLLSCGQDIASDGCISIAMMARFDDALAQGAWCYPQLFWETGQIGQVLYLEAEAAGLSGTGIGCYFDPLVHDLIGLADTTWQSLYHFTMGRATVDMRLTSLPAYPAPENDFA</sequence>
<evidence type="ECO:0000313" key="3">
    <source>
        <dbReference type="EMBL" id="SPZ09869.1"/>
    </source>
</evidence>
<name>A0A2X2ENJ4_PSELU</name>
<gene>
    <name evidence="2" type="ORF">IRZ65_00820</name>
    <name evidence="3" type="ORF">NCTC11842_03453</name>
</gene>
<dbReference type="Pfam" id="PF00881">
    <property type="entry name" value="Nitroreductase"/>
    <property type="match status" value="1"/>
</dbReference>
<reference evidence="3 4" key="1">
    <citation type="submission" date="2018-06" db="EMBL/GenBank/DDBJ databases">
        <authorList>
            <consortium name="Pathogen Informatics"/>
            <person name="Doyle S."/>
        </authorList>
    </citation>
    <scope>NUCLEOTIDE SEQUENCE [LARGE SCALE GENOMIC DNA]</scope>
    <source>
        <strain evidence="3 4">NCTC11842</strain>
    </source>
</reference>
<dbReference type="Proteomes" id="UP000250443">
    <property type="component" value="Unassembled WGS sequence"/>
</dbReference>
<keyword evidence="5" id="KW-1185">Reference proteome</keyword>
<proteinExistence type="predicted"/>
<dbReference type="AlphaFoldDB" id="A0A2X2ENJ4"/>
<dbReference type="Proteomes" id="UP000626180">
    <property type="component" value="Unassembled WGS sequence"/>
</dbReference>
<evidence type="ECO:0000313" key="5">
    <source>
        <dbReference type="Proteomes" id="UP000626180"/>
    </source>
</evidence>
<dbReference type="SUPFAM" id="SSF55469">
    <property type="entry name" value="FMN-dependent nitroreductase-like"/>
    <property type="match status" value="2"/>
</dbReference>
<evidence type="ECO:0000313" key="2">
    <source>
        <dbReference type="EMBL" id="MBF8639223.1"/>
    </source>
</evidence>
<dbReference type="CDD" id="cd02142">
    <property type="entry name" value="McbC_SagB-like_oxidoreductase"/>
    <property type="match status" value="1"/>
</dbReference>
<dbReference type="InterPro" id="IPR000415">
    <property type="entry name" value="Nitroreductase-like"/>
</dbReference>
<dbReference type="EMBL" id="UAUF01000013">
    <property type="protein sequence ID" value="SPZ09869.1"/>
    <property type="molecule type" value="Genomic_DNA"/>
</dbReference>
<reference evidence="2 5" key="2">
    <citation type="submission" date="2020-10" db="EMBL/GenBank/DDBJ databases">
        <title>Genome sequences of Pseudomonas isolates.</title>
        <authorList>
            <person name="Wessels L."/>
            <person name="Reich F."/>
            <person name="Hammerl J."/>
        </authorList>
    </citation>
    <scope>NUCLEOTIDE SEQUENCE [LARGE SCALE GENOMIC DNA]</scope>
    <source>
        <strain evidence="2 5">20-MO00624-0</strain>
    </source>
</reference>